<evidence type="ECO:0000259" key="3">
    <source>
        <dbReference type="PROSITE" id="PS51295"/>
    </source>
</evidence>
<dbReference type="AlphaFoldDB" id="A0A919KIP4"/>
<reference evidence="4" key="2">
    <citation type="submission" date="2020-09" db="EMBL/GenBank/DDBJ databases">
        <authorList>
            <person name="Sun Q."/>
            <person name="Ohkuma M."/>
        </authorList>
    </citation>
    <scope>NUCLEOTIDE SEQUENCE</scope>
    <source>
        <strain evidence="4">JCM 13306</strain>
    </source>
</reference>
<dbReference type="GO" id="GO:0003723">
    <property type="term" value="F:RNA binding"/>
    <property type="evidence" value="ECO:0007669"/>
    <property type="project" value="UniProtKB-UniRule"/>
</dbReference>
<dbReference type="PANTHER" id="PTHR40065:SF3">
    <property type="entry name" value="RNA-BINDING PROTEIN YHBY"/>
    <property type="match status" value="1"/>
</dbReference>
<dbReference type="InterPro" id="IPR035920">
    <property type="entry name" value="YhbY-like_sf"/>
</dbReference>
<organism evidence="4 5">
    <name type="scientific">Xanthomonas boreopolis</name>
    <dbReference type="NCBI Taxonomy" id="86183"/>
    <lineage>
        <taxon>Bacteria</taxon>
        <taxon>Pseudomonadati</taxon>
        <taxon>Pseudomonadota</taxon>
        <taxon>Gammaproteobacteria</taxon>
        <taxon>Lysobacterales</taxon>
        <taxon>Lysobacteraceae</taxon>
        <taxon>Xanthomonas</taxon>
    </lineage>
</organism>
<dbReference type="InterPro" id="IPR051925">
    <property type="entry name" value="RNA-binding_domain"/>
</dbReference>
<dbReference type="SUPFAM" id="SSF75471">
    <property type="entry name" value="YhbY-like"/>
    <property type="match status" value="1"/>
</dbReference>
<dbReference type="Pfam" id="PF01985">
    <property type="entry name" value="CRS1_YhbY"/>
    <property type="match status" value="1"/>
</dbReference>
<dbReference type="PANTHER" id="PTHR40065">
    <property type="entry name" value="RNA-BINDING PROTEIN YHBY"/>
    <property type="match status" value="1"/>
</dbReference>
<name>A0A919KIP4_9XANT</name>
<reference evidence="4" key="1">
    <citation type="journal article" date="2014" name="Int. J. Syst. Evol. Microbiol.">
        <title>Complete genome sequence of Corynebacterium casei LMG S-19264T (=DSM 44701T), isolated from a smear-ripened cheese.</title>
        <authorList>
            <consortium name="US DOE Joint Genome Institute (JGI-PGF)"/>
            <person name="Walter F."/>
            <person name="Albersmeier A."/>
            <person name="Kalinowski J."/>
            <person name="Ruckert C."/>
        </authorList>
    </citation>
    <scope>NUCLEOTIDE SEQUENCE</scope>
    <source>
        <strain evidence="4">JCM 13306</strain>
    </source>
</reference>
<evidence type="ECO:0000256" key="1">
    <source>
        <dbReference type="ARBA" id="ARBA00022884"/>
    </source>
</evidence>
<keyword evidence="1 2" id="KW-0694">RNA-binding</keyword>
<feature type="domain" description="CRM" evidence="3">
    <location>
        <begin position="36"/>
        <end position="132"/>
    </location>
</feature>
<dbReference type="Proteomes" id="UP000623958">
    <property type="component" value="Unassembled WGS sequence"/>
</dbReference>
<dbReference type="SMART" id="SM01103">
    <property type="entry name" value="CRS1_YhbY"/>
    <property type="match status" value="1"/>
</dbReference>
<evidence type="ECO:0000313" key="4">
    <source>
        <dbReference type="EMBL" id="GHH54498.1"/>
    </source>
</evidence>
<accession>A0A919KIP4</accession>
<proteinExistence type="predicted"/>
<dbReference type="Gene3D" id="3.30.110.60">
    <property type="entry name" value="YhbY-like"/>
    <property type="match status" value="1"/>
</dbReference>
<protein>
    <recommendedName>
        <fullName evidence="3">CRM domain-containing protein</fullName>
    </recommendedName>
</protein>
<comment type="caution">
    <text evidence="4">The sequence shown here is derived from an EMBL/GenBank/DDBJ whole genome shotgun (WGS) entry which is preliminary data.</text>
</comment>
<evidence type="ECO:0000313" key="5">
    <source>
        <dbReference type="Proteomes" id="UP000623958"/>
    </source>
</evidence>
<evidence type="ECO:0000256" key="2">
    <source>
        <dbReference type="PROSITE-ProRule" id="PRU00626"/>
    </source>
</evidence>
<gene>
    <name evidence="4" type="ORF">GCM10009090_21520</name>
</gene>
<dbReference type="EMBL" id="BNBA01000015">
    <property type="protein sequence ID" value="GHH54498.1"/>
    <property type="molecule type" value="Genomic_DNA"/>
</dbReference>
<dbReference type="InterPro" id="IPR001890">
    <property type="entry name" value="RNA-binding_CRM"/>
</dbReference>
<dbReference type="PROSITE" id="PS51295">
    <property type="entry name" value="CRM"/>
    <property type="match status" value="1"/>
</dbReference>
<keyword evidence="5" id="KW-1185">Reference proteome</keyword>
<dbReference type="NCBIfam" id="TIGR00253">
    <property type="entry name" value="RNA_bind_YhbY"/>
    <property type="match status" value="1"/>
</dbReference>
<dbReference type="InterPro" id="IPR017924">
    <property type="entry name" value="RNA-binding_YhbY"/>
</dbReference>
<sequence length="134" mass="14833">MSQRWLLLLRDIGLGDLRGRHDTLNPLGFPFSCMSIALTPAQTRFLRGQAHDLKALLQTGGKGVTPAFLAELDEVLERHELVKVKVGADDREVRDAMIADIVGQTGSALVQRIGHTAILYRPSKEKRQIVLPRA</sequence>